<reference evidence="1" key="2">
    <citation type="submission" date="2020-11" db="EMBL/GenBank/DDBJ databases">
        <authorList>
            <person name="McCartney M.A."/>
            <person name="Auch B."/>
            <person name="Kono T."/>
            <person name="Mallez S."/>
            <person name="Becker A."/>
            <person name="Gohl D.M."/>
            <person name="Silverstein K.A.T."/>
            <person name="Koren S."/>
            <person name="Bechman K.B."/>
            <person name="Herman A."/>
            <person name="Abrahante J.E."/>
            <person name="Garbe J."/>
        </authorList>
    </citation>
    <scope>NUCLEOTIDE SEQUENCE</scope>
    <source>
        <strain evidence="1">Duluth1</strain>
        <tissue evidence="1">Whole animal</tissue>
    </source>
</reference>
<accession>A0A9D4D2E2</accession>
<protein>
    <submittedName>
        <fullName evidence="1">Uncharacterized protein</fullName>
    </submittedName>
</protein>
<comment type="caution">
    <text evidence="1">The sequence shown here is derived from an EMBL/GenBank/DDBJ whole genome shotgun (WGS) entry which is preliminary data.</text>
</comment>
<keyword evidence="2" id="KW-1185">Reference proteome</keyword>
<organism evidence="1 2">
    <name type="scientific">Dreissena polymorpha</name>
    <name type="common">Zebra mussel</name>
    <name type="synonym">Mytilus polymorpha</name>
    <dbReference type="NCBI Taxonomy" id="45954"/>
    <lineage>
        <taxon>Eukaryota</taxon>
        <taxon>Metazoa</taxon>
        <taxon>Spiralia</taxon>
        <taxon>Lophotrochozoa</taxon>
        <taxon>Mollusca</taxon>
        <taxon>Bivalvia</taxon>
        <taxon>Autobranchia</taxon>
        <taxon>Heteroconchia</taxon>
        <taxon>Euheterodonta</taxon>
        <taxon>Imparidentia</taxon>
        <taxon>Neoheterodontei</taxon>
        <taxon>Myida</taxon>
        <taxon>Dreissenoidea</taxon>
        <taxon>Dreissenidae</taxon>
        <taxon>Dreissena</taxon>
    </lineage>
</organism>
<dbReference type="AlphaFoldDB" id="A0A9D4D2E2"/>
<name>A0A9D4D2E2_DREPO</name>
<sequence length="68" mass="7632">MCNFETPAGQTFCGMHTKLGFIIAMNKAMMFVEADMKMEQVLYCFLGDPDLDSQNESVTRRTLSICLG</sequence>
<evidence type="ECO:0000313" key="2">
    <source>
        <dbReference type="Proteomes" id="UP000828390"/>
    </source>
</evidence>
<evidence type="ECO:0000313" key="1">
    <source>
        <dbReference type="EMBL" id="KAH3736639.1"/>
    </source>
</evidence>
<reference evidence="1" key="1">
    <citation type="journal article" date="2019" name="bioRxiv">
        <title>The Genome of the Zebra Mussel, Dreissena polymorpha: A Resource for Invasive Species Research.</title>
        <authorList>
            <person name="McCartney M.A."/>
            <person name="Auch B."/>
            <person name="Kono T."/>
            <person name="Mallez S."/>
            <person name="Zhang Y."/>
            <person name="Obille A."/>
            <person name="Becker A."/>
            <person name="Abrahante J.E."/>
            <person name="Garbe J."/>
            <person name="Badalamenti J.P."/>
            <person name="Herman A."/>
            <person name="Mangelson H."/>
            <person name="Liachko I."/>
            <person name="Sullivan S."/>
            <person name="Sone E.D."/>
            <person name="Koren S."/>
            <person name="Silverstein K.A.T."/>
            <person name="Beckman K.B."/>
            <person name="Gohl D.M."/>
        </authorList>
    </citation>
    <scope>NUCLEOTIDE SEQUENCE</scope>
    <source>
        <strain evidence="1">Duluth1</strain>
        <tissue evidence="1">Whole animal</tissue>
    </source>
</reference>
<dbReference type="Proteomes" id="UP000828390">
    <property type="component" value="Unassembled WGS sequence"/>
</dbReference>
<gene>
    <name evidence="1" type="ORF">DPMN_043211</name>
</gene>
<dbReference type="EMBL" id="JAIWYP010000011">
    <property type="protein sequence ID" value="KAH3736639.1"/>
    <property type="molecule type" value="Genomic_DNA"/>
</dbReference>
<proteinExistence type="predicted"/>